<dbReference type="Pfam" id="PF14300">
    <property type="entry name" value="DMP19"/>
    <property type="match status" value="1"/>
</dbReference>
<dbReference type="InterPro" id="IPR025402">
    <property type="entry name" value="DMP19_C"/>
</dbReference>
<sequence length="319" mass="36323">MNVFDPAHPNSHRLTSIPIRERHYRGENPYALIEAVMKTVQTLDHYGAYLRHELPIETRLSCQVSNYEGEVCNGGHEQFISNSGWSPEVQADVEQGLAAMGALAIQTLFREVAQRVNIDAKELEAVRARGGFDHRDFGKVDNWIGHKDSEFYTLKRETDFAGMHAAWLRSLECIQSVPDLEWKFVIAGAIQAQILREARLHAKGQRASDFLADIRAQAPLIKPLEVYVGELGARHKIALNDLPTRSWRTWPQGRLIWRGVFETRRPSIWIGLRYQCFLAEFITATNTLVLYRLKNLGHDDIVEIVGPAIGQITLERCEE</sequence>
<organism evidence="2 3">
    <name type="scientific">Pseudomonas veronii 1YdBTEX2</name>
    <dbReference type="NCBI Taxonomy" id="1295141"/>
    <lineage>
        <taxon>Bacteria</taxon>
        <taxon>Pseudomonadati</taxon>
        <taxon>Pseudomonadota</taxon>
        <taxon>Gammaproteobacteria</taxon>
        <taxon>Pseudomonadales</taxon>
        <taxon>Pseudomonadaceae</taxon>
        <taxon>Pseudomonas</taxon>
    </lineage>
</organism>
<evidence type="ECO:0000313" key="2">
    <source>
        <dbReference type="EMBL" id="SBW82838.1"/>
    </source>
</evidence>
<accession>A0A1D3K3E8</accession>
<reference evidence="3" key="1">
    <citation type="submission" date="2016-07" db="EMBL/GenBank/DDBJ databases">
        <authorList>
            <person name="Florea S."/>
            <person name="Webb J.S."/>
            <person name="Jaromczyk J."/>
            <person name="Schardl C.L."/>
        </authorList>
    </citation>
    <scope>NUCLEOTIDE SEQUENCE [LARGE SCALE GENOMIC DNA]</scope>
    <source>
        <strain evidence="3">1YdBTEX2</strain>
    </source>
</reference>
<proteinExistence type="predicted"/>
<dbReference type="AlphaFoldDB" id="A0A1D3K3E8"/>
<dbReference type="EMBL" id="LT599583">
    <property type="protein sequence ID" value="SBW82838.1"/>
    <property type="molecule type" value="Genomic_DNA"/>
</dbReference>
<protein>
    <recommendedName>
        <fullName evidence="1">DNA mimic protein DMP19 C-terminal domain-containing protein</fullName>
    </recommendedName>
</protein>
<feature type="domain" description="DNA mimic protein DMP19 C-terminal" evidence="1">
    <location>
        <begin position="53"/>
        <end position="170"/>
    </location>
</feature>
<evidence type="ECO:0000259" key="1">
    <source>
        <dbReference type="Pfam" id="PF14300"/>
    </source>
</evidence>
<dbReference type="Proteomes" id="UP000245431">
    <property type="component" value="Chromosome PVE_r1"/>
</dbReference>
<gene>
    <name evidence="2" type="ORF">PVE_R1G4957</name>
</gene>
<dbReference type="Gene3D" id="1.20.1420.60">
    <property type="match status" value="1"/>
</dbReference>
<evidence type="ECO:0000313" key="3">
    <source>
        <dbReference type="Proteomes" id="UP000245431"/>
    </source>
</evidence>
<name>A0A1D3K3E8_PSEVE</name>
<dbReference type="RefSeq" id="WP_081610143.1">
    <property type="nucleotide sequence ID" value="NZ_AOUH01000017.1"/>
</dbReference>